<protein>
    <submittedName>
        <fullName evidence="8">Pre-rRNA-processing protein ESF2</fullName>
    </submittedName>
</protein>
<evidence type="ECO:0000313" key="8">
    <source>
        <dbReference type="EMBL" id="OAO18023.1"/>
    </source>
</evidence>
<evidence type="ECO:0000256" key="1">
    <source>
        <dbReference type="ARBA" id="ARBA00004604"/>
    </source>
</evidence>
<sequence>MSDSDGSKDDFFLSSDNDQNEDETLLESDEEEESQSEALSSDAEVDEDKPAGKVLGDIKPLSEEAIKAFNDKISRTGVVYLSLIPPYMTFQKIIYLLSKYGKINRSHIVGDEKSEAYHRKHPDSHRRQRFVEGWVEFEDKRDAKTCVAQLNGRIVGGKKKSEFHDCMWTMKYLHGFKWPQLLEMLNYEKRLRMDKLKAEFTHSRKQDEKFLENVNKSNKHKMIEKRKKEKEEKEKEEKKN</sequence>
<dbReference type="GO" id="GO:0005730">
    <property type="term" value="C:nucleolus"/>
    <property type="evidence" value="ECO:0007669"/>
    <property type="project" value="UniProtKB-SubCell"/>
</dbReference>
<comment type="similarity">
    <text evidence="2">Belongs to the ESF2/ABP1 family.</text>
</comment>
<evidence type="ECO:0000256" key="4">
    <source>
        <dbReference type="ARBA" id="ARBA00023242"/>
    </source>
</evidence>
<feature type="compositionally biased region" description="Acidic residues" evidence="6">
    <location>
        <begin position="18"/>
        <end position="35"/>
    </location>
</feature>
<keyword evidence="9" id="KW-1185">Reference proteome</keyword>
<dbReference type="SMART" id="SM00360">
    <property type="entry name" value="RRM"/>
    <property type="match status" value="1"/>
</dbReference>
<dbReference type="EMBL" id="LXWW01000010">
    <property type="protein sequence ID" value="OAO18023.1"/>
    <property type="molecule type" value="Genomic_DNA"/>
</dbReference>
<dbReference type="PANTHER" id="PTHR12311:SF7">
    <property type="entry name" value="ACTIVATOR OF BASAL TRANSCRIPTION 1"/>
    <property type="match status" value="1"/>
</dbReference>
<dbReference type="CDD" id="cd12263">
    <property type="entry name" value="RRM_ABT1_like"/>
    <property type="match status" value="1"/>
</dbReference>
<dbReference type="OrthoDB" id="287393at2759"/>
<name>A0A196SLU0_BLAHN</name>
<dbReference type="GO" id="GO:0003723">
    <property type="term" value="F:RNA binding"/>
    <property type="evidence" value="ECO:0007669"/>
    <property type="project" value="UniProtKB-UniRule"/>
</dbReference>
<dbReference type="InterPro" id="IPR012677">
    <property type="entry name" value="Nucleotide-bd_a/b_plait_sf"/>
</dbReference>
<evidence type="ECO:0000256" key="6">
    <source>
        <dbReference type="SAM" id="MobiDB-lite"/>
    </source>
</evidence>
<feature type="compositionally biased region" description="Basic and acidic residues" evidence="6">
    <location>
        <begin position="1"/>
        <end position="11"/>
    </location>
</feature>
<evidence type="ECO:0000256" key="2">
    <source>
        <dbReference type="ARBA" id="ARBA00005819"/>
    </source>
</evidence>
<accession>A0A196SLU0</accession>
<dbReference type="InterPro" id="IPR035979">
    <property type="entry name" value="RBD_domain_sf"/>
</dbReference>
<keyword evidence="3 5" id="KW-0694">RNA-binding</keyword>
<evidence type="ECO:0000259" key="7">
    <source>
        <dbReference type="PROSITE" id="PS50102"/>
    </source>
</evidence>
<dbReference type="GO" id="GO:0000472">
    <property type="term" value="P:endonucleolytic cleavage to generate mature 5'-end of SSU-rRNA from (SSU-rRNA, 5.8S rRNA, LSU-rRNA)"/>
    <property type="evidence" value="ECO:0007669"/>
    <property type="project" value="TreeGrafter"/>
</dbReference>
<dbReference type="InterPro" id="IPR039119">
    <property type="entry name" value="ABT1/Esf2"/>
</dbReference>
<feature type="compositionally biased region" description="Basic residues" evidence="6">
    <location>
        <begin position="217"/>
        <end position="228"/>
    </location>
</feature>
<dbReference type="GO" id="GO:0000480">
    <property type="term" value="P:endonucleolytic cleavage in 5'-ETS of tricistronic rRNA transcript (SSU-rRNA, 5.8S rRNA, LSU-rRNA)"/>
    <property type="evidence" value="ECO:0007669"/>
    <property type="project" value="TreeGrafter"/>
</dbReference>
<dbReference type="GO" id="GO:0000447">
    <property type="term" value="P:endonucleolytic cleavage in ITS1 to separate SSU-rRNA from 5.8S rRNA and LSU-rRNA from tricistronic rRNA transcript (SSU-rRNA, 5.8S rRNA, LSU-rRNA)"/>
    <property type="evidence" value="ECO:0007669"/>
    <property type="project" value="TreeGrafter"/>
</dbReference>
<evidence type="ECO:0000256" key="3">
    <source>
        <dbReference type="ARBA" id="ARBA00022884"/>
    </source>
</evidence>
<comment type="caution">
    <text evidence="8">The sequence shown here is derived from an EMBL/GenBank/DDBJ whole genome shotgun (WGS) entry which is preliminary data.</text>
</comment>
<keyword evidence="4" id="KW-0539">Nucleus</keyword>
<evidence type="ECO:0000256" key="5">
    <source>
        <dbReference type="PROSITE-ProRule" id="PRU00176"/>
    </source>
</evidence>
<dbReference type="AlphaFoldDB" id="A0A196SLU0"/>
<feature type="region of interest" description="Disordered" evidence="6">
    <location>
        <begin position="1"/>
        <end position="55"/>
    </location>
</feature>
<organism evidence="8 9">
    <name type="scientific">Blastocystis sp. subtype 1 (strain ATCC 50177 / NandII)</name>
    <dbReference type="NCBI Taxonomy" id="478820"/>
    <lineage>
        <taxon>Eukaryota</taxon>
        <taxon>Sar</taxon>
        <taxon>Stramenopiles</taxon>
        <taxon>Bigyra</taxon>
        <taxon>Opalozoa</taxon>
        <taxon>Opalinata</taxon>
        <taxon>Blastocystidae</taxon>
        <taxon>Blastocystis</taxon>
    </lineage>
</organism>
<comment type="subcellular location">
    <subcellularLocation>
        <location evidence="1">Nucleus</location>
        <location evidence="1">Nucleolus</location>
    </subcellularLocation>
</comment>
<feature type="compositionally biased region" description="Basic and acidic residues" evidence="6">
    <location>
        <begin position="202"/>
        <end position="211"/>
    </location>
</feature>
<dbReference type="InterPro" id="IPR000504">
    <property type="entry name" value="RRM_dom"/>
</dbReference>
<dbReference type="Gene3D" id="3.30.70.330">
    <property type="match status" value="1"/>
</dbReference>
<dbReference type="PROSITE" id="PS50102">
    <property type="entry name" value="RRM"/>
    <property type="match status" value="1"/>
</dbReference>
<proteinExistence type="inferred from homology"/>
<feature type="region of interest" description="Disordered" evidence="6">
    <location>
        <begin position="202"/>
        <end position="240"/>
    </location>
</feature>
<dbReference type="SUPFAM" id="SSF54928">
    <property type="entry name" value="RNA-binding domain, RBD"/>
    <property type="match status" value="1"/>
</dbReference>
<feature type="compositionally biased region" description="Basic and acidic residues" evidence="6">
    <location>
        <begin position="229"/>
        <end position="240"/>
    </location>
</feature>
<dbReference type="Pfam" id="PF00076">
    <property type="entry name" value="RRM_1"/>
    <property type="match status" value="1"/>
</dbReference>
<feature type="domain" description="RRM" evidence="7">
    <location>
        <begin position="77"/>
        <end position="159"/>
    </location>
</feature>
<dbReference type="PANTHER" id="PTHR12311">
    <property type="entry name" value="ACTIVATOR OF BASAL TRANSCRIPTION 1"/>
    <property type="match status" value="1"/>
</dbReference>
<dbReference type="GO" id="GO:0034462">
    <property type="term" value="P:small-subunit processome assembly"/>
    <property type="evidence" value="ECO:0007669"/>
    <property type="project" value="TreeGrafter"/>
</dbReference>
<evidence type="ECO:0000313" key="9">
    <source>
        <dbReference type="Proteomes" id="UP000078348"/>
    </source>
</evidence>
<gene>
    <name evidence="8" type="ORF">AV274_0221</name>
</gene>
<dbReference type="Proteomes" id="UP000078348">
    <property type="component" value="Unassembled WGS sequence"/>
</dbReference>
<reference evidence="8 9" key="1">
    <citation type="submission" date="2016-05" db="EMBL/GenBank/DDBJ databases">
        <title>Nuclear genome of Blastocystis sp. subtype 1 NandII.</title>
        <authorList>
            <person name="Gentekaki E."/>
            <person name="Curtis B."/>
            <person name="Stairs C."/>
            <person name="Eme L."/>
            <person name="Herman E."/>
            <person name="Klimes V."/>
            <person name="Arias M.C."/>
            <person name="Elias M."/>
            <person name="Hilliou F."/>
            <person name="Klute M."/>
            <person name="Malik S.-B."/>
            <person name="Pightling A."/>
            <person name="Rachubinski R."/>
            <person name="Salas D."/>
            <person name="Schlacht A."/>
            <person name="Suga H."/>
            <person name="Archibald J."/>
            <person name="Ball S.G."/>
            <person name="Clark G."/>
            <person name="Dacks J."/>
            <person name="Van Der Giezen M."/>
            <person name="Tsaousis A."/>
            <person name="Roger A."/>
        </authorList>
    </citation>
    <scope>NUCLEOTIDE SEQUENCE [LARGE SCALE GENOMIC DNA]</scope>
    <source>
        <strain evidence="9">ATCC 50177 / NandII</strain>
    </source>
</reference>
<dbReference type="STRING" id="478820.A0A196SLU0"/>
<dbReference type="InterPro" id="IPR034353">
    <property type="entry name" value="ABT1/ESF2_RRM"/>
</dbReference>